<dbReference type="InterPro" id="IPR027417">
    <property type="entry name" value="P-loop_NTPase"/>
</dbReference>
<dbReference type="SMART" id="SM00382">
    <property type="entry name" value="AAA"/>
    <property type="match status" value="1"/>
</dbReference>
<feature type="domain" description="ABC transporter" evidence="5">
    <location>
        <begin position="7"/>
        <end position="236"/>
    </location>
</feature>
<evidence type="ECO:0000256" key="1">
    <source>
        <dbReference type="ARBA" id="ARBA00005417"/>
    </source>
</evidence>
<keyword evidence="7" id="KW-1185">Reference proteome</keyword>
<dbReference type="PANTHER" id="PTHR42798:SF2">
    <property type="entry name" value="ABC TRANSPORTER ATP-BINDING PROTEIN MG467-RELATED"/>
    <property type="match status" value="1"/>
</dbReference>
<sequence>MTNKSIIEMREVCKIYQSGNEQVYAANNLNLKITDGELVVIVGASGAGKTTLLNLLGGMDTVSSGEINVNGVMISNYSEKKLSLYRRNDVGFVFQFYNLISNLTTLENVEFSSSFAKNPLDPQKILQEIGLGKKFASFPTELSGGQQQRVAIARAIAKNPLLLLCDEPTGALDFKTSKEVLSLLANFNKTYQKTVIIITHNSVLAQMADKVVKIKDGKIANIAINKNKMPVEKLEW</sequence>
<dbReference type="GO" id="GO:0005524">
    <property type="term" value="F:ATP binding"/>
    <property type="evidence" value="ECO:0007669"/>
    <property type="project" value="UniProtKB-KW"/>
</dbReference>
<dbReference type="PROSITE" id="PS00211">
    <property type="entry name" value="ABC_TRANSPORTER_1"/>
    <property type="match status" value="1"/>
</dbReference>
<protein>
    <submittedName>
        <fullName evidence="6">ABC transporter ATP-binding protein</fullName>
    </submittedName>
</protein>
<comment type="similarity">
    <text evidence="1">Belongs to the ABC transporter superfamily.</text>
</comment>
<evidence type="ECO:0000256" key="4">
    <source>
        <dbReference type="ARBA" id="ARBA00022840"/>
    </source>
</evidence>
<dbReference type="CDD" id="cd03255">
    <property type="entry name" value="ABC_MJ0796_LolCDE_FtsE"/>
    <property type="match status" value="1"/>
</dbReference>
<dbReference type="PROSITE" id="PS50893">
    <property type="entry name" value="ABC_TRANSPORTER_2"/>
    <property type="match status" value="1"/>
</dbReference>
<evidence type="ECO:0000256" key="2">
    <source>
        <dbReference type="ARBA" id="ARBA00022448"/>
    </source>
</evidence>
<reference evidence="6 7" key="1">
    <citation type="journal article" date="2023" name="Microbiol. Spectr.">
        <title>Symbiosis of Carpenter Bees with Uncharacterized Lactic Acid Bacteria Showing NAD Auxotrophy.</title>
        <authorList>
            <person name="Kawasaki S."/>
            <person name="Ozawa K."/>
            <person name="Mori T."/>
            <person name="Yamamoto A."/>
            <person name="Ito M."/>
            <person name="Ohkuma M."/>
            <person name="Sakamoto M."/>
            <person name="Matsutani M."/>
        </authorList>
    </citation>
    <scope>NUCLEOTIDE SEQUENCE [LARGE SCALE GENOMIC DNA]</scope>
    <source>
        <strain evidence="6 7">Kim32-2</strain>
    </source>
</reference>
<dbReference type="Proteomes" id="UP001321741">
    <property type="component" value="Chromosome"/>
</dbReference>
<dbReference type="InterPro" id="IPR003439">
    <property type="entry name" value="ABC_transporter-like_ATP-bd"/>
</dbReference>
<name>A0ABN6SI59_9LACO</name>
<dbReference type="InterPro" id="IPR017871">
    <property type="entry name" value="ABC_transporter-like_CS"/>
</dbReference>
<evidence type="ECO:0000256" key="3">
    <source>
        <dbReference type="ARBA" id="ARBA00022741"/>
    </source>
</evidence>
<evidence type="ECO:0000313" key="6">
    <source>
        <dbReference type="EMBL" id="BDR59795.1"/>
    </source>
</evidence>
<keyword evidence="3" id="KW-0547">Nucleotide-binding</keyword>
<accession>A0ABN6SI59</accession>
<evidence type="ECO:0000259" key="5">
    <source>
        <dbReference type="PROSITE" id="PS50893"/>
    </source>
</evidence>
<organism evidence="6 7">
    <name type="scientific">Lactobacillus xylocopicola</name>
    <dbReference type="NCBI Taxonomy" id="2976676"/>
    <lineage>
        <taxon>Bacteria</taxon>
        <taxon>Bacillati</taxon>
        <taxon>Bacillota</taxon>
        <taxon>Bacilli</taxon>
        <taxon>Lactobacillales</taxon>
        <taxon>Lactobacillaceae</taxon>
        <taxon>Lactobacillus</taxon>
    </lineage>
</organism>
<dbReference type="SUPFAM" id="SSF52540">
    <property type="entry name" value="P-loop containing nucleoside triphosphate hydrolases"/>
    <property type="match status" value="1"/>
</dbReference>
<dbReference type="RefSeq" id="WP_317637524.1">
    <property type="nucleotide sequence ID" value="NZ_AP026803.1"/>
</dbReference>
<dbReference type="PANTHER" id="PTHR42798">
    <property type="entry name" value="LIPOPROTEIN-RELEASING SYSTEM ATP-BINDING PROTEIN LOLD"/>
    <property type="match status" value="1"/>
</dbReference>
<dbReference type="InterPro" id="IPR003593">
    <property type="entry name" value="AAA+_ATPase"/>
</dbReference>
<dbReference type="InterPro" id="IPR017911">
    <property type="entry name" value="MacB-like_ATP-bd"/>
</dbReference>
<keyword evidence="4 6" id="KW-0067">ATP-binding</keyword>
<keyword evidence="2" id="KW-0813">Transport</keyword>
<dbReference type="Pfam" id="PF00005">
    <property type="entry name" value="ABC_tran"/>
    <property type="match status" value="1"/>
</dbReference>
<dbReference type="EMBL" id="AP026803">
    <property type="protein sequence ID" value="BDR59795.1"/>
    <property type="molecule type" value="Genomic_DNA"/>
</dbReference>
<dbReference type="Gene3D" id="3.40.50.300">
    <property type="entry name" value="P-loop containing nucleotide triphosphate hydrolases"/>
    <property type="match status" value="1"/>
</dbReference>
<proteinExistence type="inferred from homology"/>
<gene>
    <name evidence="6" type="ORF">KIM322_00560</name>
</gene>
<evidence type="ECO:0000313" key="7">
    <source>
        <dbReference type="Proteomes" id="UP001321741"/>
    </source>
</evidence>